<dbReference type="PROSITE" id="PS51462">
    <property type="entry name" value="NUDIX"/>
    <property type="match status" value="1"/>
</dbReference>
<dbReference type="Proteomes" id="UP000231569">
    <property type="component" value="Unassembled WGS sequence"/>
</dbReference>
<dbReference type="Gene3D" id="3.90.79.10">
    <property type="entry name" value="Nucleoside Triphosphate Pyrophosphohydrolase"/>
    <property type="match status" value="1"/>
</dbReference>
<protein>
    <recommendedName>
        <fullName evidence="2">Nudix hydrolase domain-containing protein</fullName>
    </recommendedName>
</protein>
<accession>A0A2M8KVU2</accession>
<dbReference type="GO" id="GO:0004081">
    <property type="term" value="F:bis(5'-nucleosyl)-tetraphosphatase (asymmetrical) activity"/>
    <property type="evidence" value="ECO:0007669"/>
    <property type="project" value="TreeGrafter"/>
</dbReference>
<comment type="caution">
    <text evidence="3">The sequence shown here is derived from an EMBL/GenBank/DDBJ whole genome shotgun (WGS) entry which is preliminary data.</text>
</comment>
<evidence type="ECO:0000313" key="4">
    <source>
        <dbReference type="Proteomes" id="UP000231569"/>
    </source>
</evidence>
<dbReference type="PANTHER" id="PTHR21340:SF0">
    <property type="entry name" value="BIS(5'-NUCLEOSYL)-TETRAPHOSPHATASE [ASYMMETRICAL]"/>
    <property type="match status" value="1"/>
</dbReference>
<keyword evidence="1" id="KW-0378">Hydrolase</keyword>
<evidence type="ECO:0000259" key="2">
    <source>
        <dbReference type="PROSITE" id="PS51462"/>
    </source>
</evidence>
<sequence length="143" mass="16444">MRIEVSAGGIVYKKTPKGLLWLIVQHSYRNDHWGFPKGHIGDIHAGEPIEDAALREVREEGGIEARIIAPVLPPSQYIYRWQDEIINKSVHYFLMEYVSGSTDDHDIEIQDAQFLDAETTMSRMRYNSDRQQFIAAQKLLTAK</sequence>
<dbReference type="GO" id="GO:0006167">
    <property type="term" value="P:AMP biosynthetic process"/>
    <property type="evidence" value="ECO:0007669"/>
    <property type="project" value="TreeGrafter"/>
</dbReference>
<dbReference type="GO" id="GO:0006754">
    <property type="term" value="P:ATP biosynthetic process"/>
    <property type="evidence" value="ECO:0007669"/>
    <property type="project" value="TreeGrafter"/>
</dbReference>
<feature type="domain" description="Nudix hydrolase" evidence="2">
    <location>
        <begin position="2"/>
        <end position="137"/>
    </location>
</feature>
<evidence type="ECO:0000256" key="1">
    <source>
        <dbReference type="ARBA" id="ARBA00022801"/>
    </source>
</evidence>
<dbReference type="EMBL" id="PFEE01000001">
    <property type="protein sequence ID" value="PJE64032.1"/>
    <property type="molecule type" value="Genomic_DNA"/>
</dbReference>
<dbReference type="AlphaFoldDB" id="A0A2M8KVU2"/>
<dbReference type="InterPro" id="IPR020084">
    <property type="entry name" value="NUDIX_hydrolase_CS"/>
</dbReference>
<evidence type="ECO:0000313" key="3">
    <source>
        <dbReference type="EMBL" id="PJE64032.1"/>
    </source>
</evidence>
<dbReference type="InterPro" id="IPR015797">
    <property type="entry name" value="NUDIX_hydrolase-like_dom_sf"/>
</dbReference>
<dbReference type="PANTHER" id="PTHR21340">
    <property type="entry name" value="DIADENOSINE 5,5-P1,P4-TETRAPHOSPHATE PYROPHOSPHOHYDROLASE MUTT"/>
    <property type="match status" value="1"/>
</dbReference>
<dbReference type="PROSITE" id="PS00893">
    <property type="entry name" value="NUDIX_BOX"/>
    <property type="match status" value="1"/>
</dbReference>
<dbReference type="InterPro" id="IPR051325">
    <property type="entry name" value="Nudix_hydrolase_domain"/>
</dbReference>
<reference evidence="4" key="1">
    <citation type="submission" date="2017-09" db="EMBL/GenBank/DDBJ databases">
        <title>Depth-based differentiation of microbial function through sediment-hosted aquifers and enrichment of novel symbionts in the deep terrestrial subsurface.</title>
        <authorList>
            <person name="Probst A.J."/>
            <person name="Ladd B."/>
            <person name="Jarett J.K."/>
            <person name="Geller-Mcgrath D.E."/>
            <person name="Sieber C.M.K."/>
            <person name="Emerson J.B."/>
            <person name="Anantharaman K."/>
            <person name="Thomas B.C."/>
            <person name="Malmstrom R."/>
            <person name="Stieglmeier M."/>
            <person name="Klingl A."/>
            <person name="Woyke T."/>
            <person name="Ryan C.M."/>
            <person name="Banfield J.F."/>
        </authorList>
    </citation>
    <scope>NUCLEOTIDE SEQUENCE [LARGE SCALE GENOMIC DNA]</scope>
</reference>
<organism evidence="3 4">
    <name type="scientific">Candidatus Roizmanbacteria bacterium CG10_big_fil_rev_8_21_14_0_10_45_7</name>
    <dbReference type="NCBI Taxonomy" id="1974854"/>
    <lineage>
        <taxon>Bacteria</taxon>
        <taxon>Candidatus Roizmaniibacteriota</taxon>
    </lineage>
</organism>
<name>A0A2M8KVU2_9BACT</name>
<proteinExistence type="predicted"/>
<dbReference type="CDD" id="cd03673">
    <property type="entry name" value="NUDIX_Ap6A_hydrolase"/>
    <property type="match status" value="1"/>
</dbReference>
<dbReference type="SUPFAM" id="SSF55811">
    <property type="entry name" value="Nudix"/>
    <property type="match status" value="1"/>
</dbReference>
<dbReference type="InterPro" id="IPR000086">
    <property type="entry name" value="NUDIX_hydrolase_dom"/>
</dbReference>
<gene>
    <name evidence="3" type="ORF">COU89_00015</name>
</gene>
<dbReference type="Pfam" id="PF00293">
    <property type="entry name" value="NUDIX"/>
    <property type="match status" value="1"/>
</dbReference>